<proteinExistence type="predicted"/>
<name>A0A6A6H0W3_VIRVR</name>
<evidence type="ECO:0000313" key="2">
    <source>
        <dbReference type="EMBL" id="KAF2231612.1"/>
    </source>
</evidence>
<gene>
    <name evidence="2" type="ORF">EV356DRAFT_506638</name>
</gene>
<reference evidence="2" key="1">
    <citation type="journal article" date="2020" name="Stud. Mycol.">
        <title>101 Dothideomycetes genomes: a test case for predicting lifestyles and emergence of pathogens.</title>
        <authorList>
            <person name="Haridas S."/>
            <person name="Albert R."/>
            <person name="Binder M."/>
            <person name="Bloem J."/>
            <person name="Labutti K."/>
            <person name="Salamov A."/>
            <person name="Andreopoulos B."/>
            <person name="Baker S."/>
            <person name="Barry K."/>
            <person name="Bills G."/>
            <person name="Bluhm B."/>
            <person name="Cannon C."/>
            <person name="Castanera R."/>
            <person name="Culley D."/>
            <person name="Daum C."/>
            <person name="Ezra D."/>
            <person name="Gonzalez J."/>
            <person name="Henrissat B."/>
            <person name="Kuo A."/>
            <person name="Liang C."/>
            <person name="Lipzen A."/>
            <person name="Lutzoni F."/>
            <person name="Magnuson J."/>
            <person name="Mondo S."/>
            <person name="Nolan M."/>
            <person name="Ohm R."/>
            <person name="Pangilinan J."/>
            <person name="Park H.-J."/>
            <person name="Ramirez L."/>
            <person name="Alfaro M."/>
            <person name="Sun H."/>
            <person name="Tritt A."/>
            <person name="Yoshinaga Y."/>
            <person name="Zwiers L.-H."/>
            <person name="Turgeon B."/>
            <person name="Goodwin S."/>
            <person name="Spatafora J."/>
            <person name="Crous P."/>
            <person name="Grigoriev I."/>
        </authorList>
    </citation>
    <scope>NUCLEOTIDE SEQUENCE</scope>
    <source>
        <strain evidence="2">Tuck. ex Michener</strain>
    </source>
</reference>
<keyword evidence="1" id="KW-0732">Signal</keyword>
<accession>A0A6A6H0W3</accession>
<evidence type="ECO:0000256" key="1">
    <source>
        <dbReference type="SAM" id="SignalP"/>
    </source>
</evidence>
<sequence>MKVITSLVYSVLLLGTQAVATIHSRSNPDFTVSDAPKNARSIHILDPQKDDSLNQDLTSSFNSKNGSVNNIHYVDKGPPKEYRARLPNNTHPADDADNDMDAQSVSMEKRDPSEGLVLLEVRGGWDCEGRKHSMKGVLEEFSEATYRWDRHASSYSFESHSFPLLYDPYIRIPGLSSAKTTDFADASFVPLLLEPGSNGSTVSETQKHVCDKNYMYLWPLPQECPPPCRPWRSGDMEPKDFVVFGAYEKFVDMPYKAIKKGKVSKKLDAQMKNSEKSFLAPCSVVTRKTHFHKAATWEEYRACSRFETDDGMKGNKVEKDHPDGKYLTWVEGPP</sequence>
<protein>
    <submittedName>
        <fullName evidence="2">Uncharacterized protein</fullName>
    </submittedName>
</protein>
<feature type="chain" id="PRO_5025361726" evidence="1">
    <location>
        <begin position="19"/>
        <end position="334"/>
    </location>
</feature>
<evidence type="ECO:0000313" key="3">
    <source>
        <dbReference type="Proteomes" id="UP000800092"/>
    </source>
</evidence>
<dbReference type="Proteomes" id="UP000800092">
    <property type="component" value="Unassembled WGS sequence"/>
</dbReference>
<dbReference type="AlphaFoldDB" id="A0A6A6H0W3"/>
<organism evidence="2 3">
    <name type="scientific">Viridothelium virens</name>
    <name type="common">Speckled blister lichen</name>
    <name type="synonym">Trypethelium virens</name>
    <dbReference type="NCBI Taxonomy" id="1048519"/>
    <lineage>
        <taxon>Eukaryota</taxon>
        <taxon>Fungi</taxon>
        <taxon>Dikarya</taxon>
        <taxon>Ascomycota</taxon>
        <taxon>Pezizomycotina</taxon>
        <taxon>Dothideomycetes</taxon>
        <taxon>Dothideomycetes incertae sedis</taxon>
        <taxon>Trypetheliales</taxon>
        <taxon>Trypetheliaceae</taxon>
        <taxon>Viridothelium</taxon>
    </lineage>
</organism>
<keyword evidence="3" id="KW-1185">Reference proteome</keyword>
<dbReference type="EMBL" id="ML991824">
    <property type="protein sequence ID" value="KAF2231612.1"/>
    <property type="molecule type" value="Genomic_DNA"/>
</dbReference>
<feature type="signal peptide" evidence="1">
    <location>
        <begin position="1"/>
        <end position="18"/>
    </location>
</feature>